<sequence>MDVVAEVSKQELKQWLVENIGRMLIMSYDDIDCSAHLTELGMDSQETLSLLGQMEDWLGIRFPASMSEELGSINELVDSISNLYK</sequence>
<proteinExistence type="predicted"/>
<dbReference type="Pfam" id="PF00550">
    <property type="entry name" value="PP-binding"/>
    <property type="match status" value="1"/>
</dbReference>
<dbReference type="SUPFAM" id="SSF47336">
    <property type="entry name" value="ACP-like"/>
    <property type="match status" value="1"/>
</dbReference>
<dbReference type="Gene3D" id="1.10.1200.10">
    <property type="entry name" value="ACP-like"/>
    <property type="match status" value="1"/>
</dbReference>
<dbReference type="PROSITE" id="PS50075">
    <property type="entry name" value="CARRIER"/>
    <property type="match status" value="1"/>
</dbReference>
<dbReference type="Proteomes" id="UP001169760">
    <property type="component" value="Unassembled WGS sequence"/>
</dbReference>
<dbReference type="InterPro" id="IPR036736">
    <property type="entry name" value="ACP-like_sf"/>
</dbReference>
<dbReference type="EMBL" id="JAUOPB010000015">
    <property type="protein sequence ID" value="MDO6424482.1"/>
    <property type="molecule type" value="Genomic_DNA"/>
</dbReference>
<gene>
    <name evidence="2" type="ORF">Q4521_18490</name>
</gene>
<dbReference type="InterPro" id="IPR009081">
    <property type="entry name" value="PP-bd_ACP"/>
</dbReference>
<evidence type="ECO:0000313" key="2">
    <source>
        <dbReference type="EMBL" id="MDO6424482.1"/>
    </source>
</evidence>
<accession>A0AAW7XDJ1</accession>
<evidence type="ECO:0000313" key="3">
    <source>
        <dbReference type="Proteomes" id="UP001169760"/>
    </source>
</evidence>
<dbReference type="AlphaFoldDB" id="A0AAW7XDJ1"/>
<reference evidence="2" key="1">
    <citation type="submission" date="2023-07" db="EMBL/GenBank/DDBJ databases">
        <title>Genome content predicts the carbon catabolic preferences of heterotrophic bacteria.</title>
        <authorList>
            <person name="Gralka M."/>
        </authorList>
    </citation>
    <scope>NUCLEOTIDE SEQUENCE</scope>
    <source>
        <strain evidence="2">I3M17_2</strain>
    </source>
</reference>
<protein>
    <submittedName>
        <fullName evidence="2">Acyl carrier protein</fullName>
    </submittedName>
</protein>
<dbReference type="RefSeq" id="WP_011468932.1">
    <property type="nucleotide sequence ID" value="NZ_CP123764.1"/>
</dbReference>
<evidence type="ECO:0000259" key="1">
    <source>
        <dbReference type="PROSITE" id="PS50075"/>
    </source>
</evidence>
<comment type="caution">
    <text evidence="2">The sequence shown here is derived from an EMBL/GenBank/DDBJ whole genome shotgun (WGS) entry which is preliminary data.</text>
</comment>
<dbReference type="GeneID" id="98614116"/>
<name>A0AAW7XDJ1_9GAMM</name>
<organism evidence="2 3">
    <name type="scientific">Saccharophagus degradans</name>
    <dbReference type="NCBI Taxonomy" id="86304"/>
    <lineage>
        <taxon>Bacteria</taxon>
        <taxon>Pseudomonadati</taxon>
        <taxon>Pseudomonadota</taxon>
        <taxon>Gammaproteobacteria</taxon>
        <taxon>Cellvibrionales</taxon>
        <taxon>Cellvibrionaceae</taxon>
        <taxon>Saccharophagus</taxon>
    </lineage>
</organism>
<feature type="domain" description="Carrier" evidence="1">
    <location>
        <begin position="7"/>
        <end position="84"/>
    </location>
</feature>